<dbReference type="PANTHER" id="PTHR45624:SF10">
    <property type="entry name" value="SLC (SOLUTE CARRIER) HOMOLOG"/>
    <property type="match status" value="1"/>
</dbReference>
<comment type="subcellular location">
    <subcellularLocation>
        <location evidence="1">Mitochondrion membrane</location>
        <topology evidence="1">Multi-pass membrane protein</topology>
    </subcellularLocation>
</comment>
<feature type="repeat" description="Solcar" evidence="9">
    <location>
        <begin position="106"/>
        <end position="193"/>
    </location>
</feature>
<evidence type="ECO:0000256" key="6">
    <source>
        <dbReference type="ARBA" id="ARBA00022989"/>
    </source>
</evidence>
<dbReference type="Pfam" id="PF00153">
    <property type="entry name" value="Mito_carr"/>
    <property type="match status" value="3"/>
</dbReference>
<evidence type="ECO:0000313" key="13">
    <source>
        <dbReference type="Proteomes" id="UP000549394"/>
    </source>
</evidence>
<dbReference type="PANTHER" id="PTHR45624">
    <property type="entry name" value="MITOCHONDRIAL BASIC AMINO ACIDS TRANSPORTER-RELATED"/>
    <property type="match status" value="1"/>
</dbReference>
<dbReference type="GO" id="GO:0022857">
    <property type="term" value="F:transmembrane transporter activity"/>
    <property type="evidence" value="ECO:0007669"/>
    <property type="project" value="TreeGrafter"/>
</dbReference>
<accession>A0A7I8V7X6</accession>
<keyword evidence="5" id="KW-0677">Repeat</keyword>
<keyword evidence="7" id="KW-0496">Mitochondrion</keyword>
<proteinExistence type="inferred from homology"/>
<dbReference type="Proteomes" id="UP000549394">
    <property type="component" value="Unassembled WGS sequence"/>
</dbReference>
<organism evidence="12 13">
    <name type="scientific">Dimorphilus gyrociliatus</name>
    <dbReference type="NCBI Taxonomy" id="2664684"/>
    <lineage>
        <taxon>Eukaryota</taxon>
        <taxon>Metazoa</taxon>
        <taxon>Spiralia</taxon>
        <taxon>Lophotrochozoa</taxon>
        <taxon>Annelida</taxon>
        <taxon>Polychaeta</taxon>
        <taxon>Polychaeta incertae sedis</taxon>
        <taxon>Dinophilidae</taxon>
        <taxon>Dimorphilus</taxon>
    </lineage>
</organism>
<dbReference type="OrthoDB" id="193856at2759"/>
<dbReference type="GO" id="GO:0031966">
    <property type="term" value="C:mitochondrial membrane"/>
    <property type="evidence" value="ECO:0007669"/>
    <property type="project" value="UniProtKB-SubCell"/>
</dbReference>
<protein>
    <submittedName>
        <fullName evidence="12">DgyrCDS690</fullName>
    </submittedName>
</protein>
<name>A0A7I8V7X6_9ANNE</name>
<evidence type="ECO:0000256" key="10">
    <source>
        <dbReference type="RuleBase" id="RU000488"/>
    </source>
</evidence>
<evidence type="ECO:0000256" key="7">
    <source>
        <dbReference type="ARBA" id="ARBA00023128"/>
    </source>
</evidence>
<comment type="similarity">
    <text evidence="2 10">Belongs to the mitochondrial carrier (TC 2.A.29) family.</text>
</comment>
<dbReference type="Gene3D" id="1.50.40.10">
    <property type="entry name" value="Mitochondrial carrier domain"/>
    <property type="match status" value="1"/>
</dbReference>
<dbReference type="AlphaFoldDB" id="A0A7I8V7X6"/>
<evidence type="ECO:0000256" key="11">
    <source>
        <dbReference type="SAM" id="Phobius"/>
    </source>
</evidence>
<keyword evidence="13" id="KW-1185">Reference proteome</keyword>
<gene>
    <name evidence="12" type="ORF">DGYR_LOCUS678</name>
</gene>
<sequence length="293" mass="31873">MLEIMSENSKMQLTPIDIIRKSAGYLAGVCGGCAGLVFGHPFDTIKVRQQTLGGSCGTIANCLKISLTIEGPRGLFKGLAFPLVSVGLLNGLFFGVYGNIRPFVGNTYSDMFIAGGIAGAVQGIPGCTIELIKVKLQSQMGGKNRYQGPYDCFRKIYMEYGIRGCFKGLPATICREVIGFGIYITTYEALCKYGTPEGHQQTPIRVMLIAGGLGGVFSWIGNIPMDIIKNRLQADDMKSPTYRNSWHCIVASFKKDGARVFWKGLPITCIRAFPVNAVTFAVYSQSFAAIQRL</sequence>
<keyword evidence="8 9" id="KW-0472">Membrane</keyword>
<feature type="transmembrane region" description="Helical" evidence="11">
    <location>
        <begin position="79"/>
        <end position="100"/>
    </location>
</feature>
<comment type="caution">
    <text evidence="12">The sequence shown here is derived from an EMBL/GenBank/DDBJ whole genome shotgun (WGS) entry which is preliminary data.</text>
</comment>
<dbReference type="InterPro" id="IPR023395">
    <property type="entry name" value="MCP_dom_sf"/>
</dbReference>
<evidence type="ECO:0000256" key="2">
    <source>
        <dbReference type="ARBA" id="ARBA00006375"/>
    </source>
</evidence>
<dbReference type="EMBL" id="CAJFCJ010000001">
    <property type="protein sequence ID" value="CAD5111374.1"/>
    <property type="molecule type" value="Genomic_DNA"/>
</dbReference>
<evidence type="ECO:0000256" key="5">
    <source>
        <dbReference type="ARBA" id="ARBA00022737"/>
    </source>
</evidence>
<keyword evidence="4 9" id="KW-0812">Transmembrane</keyword>
<evidence type="ECO:0000256" key="4">
    <source>
        <dbReference type="ARBA" id="ARBA00022692"/>
    </source>
</evidence>
<feature type="repeat" description="Solcar" evidence="9">
    <location>
        <begin position="202"/>
        <end position="289"/>
    </location>
</feature>
<reference evidence="12 13" key="1">
    <citation type="submission" date="2020-08" db="EMBL/GenBank/DDBJ databases">
        <authorList>
            <person name="Hejnol A."/>
        </authorList>
    </citation>
    <scope>NUCLEOTIDE SEQUENCE [LARGE SCALE GENOMIC DNA]</scope>
</reference>
<feature type="transmembrane region" description="Helical" evidence="11">
    <location>
        <begin position="112"/>
        <end position="132"/>
    </location>
</feature>
<dbReference type="InterPro" id="IPR050567">
    <property type="entry name" value="Mitochondrial_Carrier"/>
</dbReference>
<feature type="repeat" description="Solcar" evidence="9">
    <location>
        <begin position="22"/>
        <end position="103"/>
    </location>
</feature>
<keyword evidence="6 11" id="KW-1133">Transmembrane helix</keyword>
<dbReference type="InterPro" id="IPR018108">
    <property type="entry name" value="MCP_transmembrane"/>
</dbReference>
<evidence type="ECO:0000256" key="1">
    <source>
        <dbReference type="ARBA" id="ARBA00004225"/>
    </source>
</evidence>
<keyword evidence="3 10" id="KW-0813">Transport</keyword>
<dbReference type="SUPFAM" id="SSF103506">
    <property type="entry name" value="Mitochondrial carrier"/>
    <property type="match status" value="1"/>
</dbReference>
<evidence type="ECO:0000256" key="3">
    <source>
        <dbReference type="ARBA" id="ARBA00022448"/>
    </source>
</evidence>
<dbReference type="PROSITE" id="PS50920">
    <property type="entry name" value="SOLCAR"/>
    <property type="match status" value="3"/>
</dbReference>
<evidence type="ECO:0000313" key="12">
    <source>
        <dbReference type="EMBL" id="CAD5111374.1"/>
    </source>
</evidence>
<evidence type="ECO:0000256" key="8">
    <source>
        <dbReference type="ARBA" id="ARBA00023136"/>
    </source>
</evidence>
<evidence type="ECO:0000256" key="9">
    <source>
        <dbReference type="PROSITE-ProRule" id="PRU00282"/>
    </source>
</evidence>